<gene>
    <name evidence="1" type="ORF">ACJIZ3_005168</name>
</gene>
<dbReference type="Proteomes" id="UP001634393">
    <property type="component" value="Unassembled WGS sequence"/>
</dbReference>
<comment type="caution">
    <text evidence="1">The sequence shown here is derived from an EMBL/GenBank/DDBJ whole genome shotgun (WGS) entry which is preliminary data.</text>
</comment>
<protein>
    <submittedName>
        <fullName evidence="1">Uncharacterized protein</fullName>
    </submittedName>
</protein>
<evidence type="ECO:0000313" key="1">
    <source>
        <dbReference type="EMBL" id="KAL3819263.1"/>
    </source>
</evidence>
<reference evidence="1 2" key="1">
    <citation type="submission" date="2024-12" db="EMBL/GenBank/DDBJ databases">
        <title>The unique morphological basis and parallel evolutionary history of personate flowers in Penstemon.</title>
        <authorList>
            <person name="Depatie T.H."/>
            <person name="Wessinger C.A."/>
        </authorList>
    </citation>
    <scope>NUCLEOTIDE SEQUENCE [LARGE SCALE GENOMIC DNA]</scope>
    <source>
        <strain evidence="1">WTNN_2</strain>
        <tissue evidence="1">Leaf</tissue>
    </source>
</reference>
<accession>A0ABD3S452</accession>
<dbReference type="AlphaFoldDB" id="A0ABD3S452"/>
<evidence type="ECO:0000313" key="2">
    <source>
        <dbReference type="Proteomes" id="UP001634393"/>
    </source>
</evidence>
<dbReference type="EMBL" id="JBJXBP010000007">
    <property type="protein sequence ID" value="KAL3819263.1"/>
    <property type="molecule type" value="Genomic_DNA"/>
</dbReference>
<organism evidence="1 2">
    <name type="scientific">Penstemon smallii</name>
    <dbReference type="NCBI Taxonomy" id="265156"/>
    <lineage>
        <taxon>Eukaryota</taxon>
        <taxon>Viridiplantae</taxon>
        <taxon>Streptophyta</taxon>
        <taxon>Embryophyta</taxon>
        <taxon>Tracheophyta</taxon>
        <taxon>Spermatophyta</taxon>
        <taxon>Magnoliopsida</taxon>
        <taxon>eudicotyledons</taxon>
        <taxon>Gunneridae</taxon>
        <taxon>Pentapetalae</taxon>
        <taxon>asterids</taxon>
        <taxon>lamiids</taxon>
        <taxon>Lamiales</taxon>
        <taxon>Plantaginaceae</taxon>
        <taxon>Cheloneae</taxon>
        <taxon>Penstemon</taxon>
    </lineage>
</organism>
<sequence length="38" mass="4546">MYLLSLICLLFFSHQREEKAKAKTKEESRKEFDGVSWP</sequence>
<keyword evidence="2" id="KW-1185">Reference proteome</keyword>
<name>A0ABD3S452_9LAMI</name>
<proteinExistence type="predicted"/>